<keyword evidence="3" id="KW-0479">Metal-binding</keyword>
<dbReference type="GO" id="GO:0016798">
    <property type="term" value="F:hydrolase activity, acting on glycosyl bonds"/>
    <property type="evidence" value="ECO:0007669"/>
    <property type="project" value="UniProtKB-KW"/>
</dbReference>
<dbReference type="AlphaFoldDB" id="A0ABD0YG46"/>
<dbReference type="PRINTS" id="PR00732">
    <property type="entry name" value="GLHYDRLASE4"/>
</dbReference>
<evidence type="ECO:0000256" key="3">
    <source>
        <dbReference type="ARBA" id="ARBA00022723"/>
    </source>
</evidence>
<dbReference type="GO" id="GO:0046872">
    <property type="term" value="F:metal ion binding"/>
    <property type="evidence" value="ECO:0007669"/>
    <property type="project" value="UniProtKB-KW"/>
</dbReference>
<dbReference type="PANTHER" id="PTHR32092">
    <property type="entry name" value="6-PHOSPHO-BETA-GLUCOSIDASE-RELATED"/>
    <property type="match status" value="1"/>
</dbReference>
<proteinExistence type="inferred from homology"/>
<comment type="cofactor">
    <cofactor evidence="1">
        <name>NAD(+)</name>
        <dbReference type="ChEBI" id="CHEBI:57540"/>
    </cofactor>
</comment>
<keyword evidence="6" id="KW-0464">Manganese</keyword>
<dbReference type="InterPro" id="IPR015955">
    <property type="entry name" value="Lactate_DH/Glyco_Ohase_4_C"/>
</dbReference>
<dbReference type="InterPro" id="IPR001088">
    <property type="entry name" value="Glyco_hydro_4"/>
</dbReference>
<reference evidence="9 10" key="1">
    <citation type="submission" date="2024-07" db="EMBL/GenBank/DDBJ databases">
        <title>Chromosome-level genome assembly of the water stick insect Ranatra chinensis (Heteroptera: Nepidae).</title>
        <authorList>
            <person name="Liu X."/>
        </authorList>
    </citation>
    <scope>NUCLEOTIDE SEQUENCE [LARGE SCALE GENOMIC DNA]</scope>
    <source>
        <strain evidence="9">Cailab_2021Rc</strain>
        <tissue evidence="9">Muscle</tissue>
    </source>
</reference>
<dbReference type="PANTHER" id="PTHR32092:SF14">
    <property type="entry name" value="MALTOSE-6'-PHOSPHATE GLUCOSIDASE"/>
    <property type="match status" value="1"/>
</dbReference>
<dbReference type="Gene3D" id="3.40.50.720">
    <property type="entry name" value="NAD(P)-binding Rossmann-like Domain"/>
    <property type="match status" value="1"/>
</dbReference>
<accession>A0ABD0YG46</accession>
<keyword evidence="10" id="KW-1185">Reference proteome</keyword>
<dbReference type="EMBL" id="JBFDAA010000030">
    <property type="protein sequence ID" value="KAL1110030.1"/>
    <property type="molecule type" value="Genomic_DNA"/>
</dbReference>
<dbReference type="Gene3D" id="3.90.110.10">
    <property type="entry name" value="Lactate dehydrogenase/glycoside hydrolase, family 4, C-terminal"/>
    <property type="match status" value="1"/>
</dbReference>
<evidence type="ECO:0000256" key="6">
    <source>
        <dbReference type="ARBA" id="ARBA00023211"/>
    </source>
</evidence>
<feature type="domain" description="Glycosyl hydrolase family 4 C-terminal" evidence="8">
    <location>
        <begin position="149"/>
        <end position="371"/>
    </location>
</feature>
<evidence type="ECO:0000313" key="9">
    <source>
        <dbReference type="EMBL" id="KAL1110030.1"/>
    </source>
</evidence>
<dbReference type="SUPFAM" id="SSF51735">
    <property type="entry name" value="NAD(P)-binding Rossmann-fold domains"/>
    <property type="match status" value="1"/>
</dbReference>
<comment type="caution">
    <text evidence="9">The sequence shown here is derived from an EMBL/GenBank/DDBJ whole genome shotgun (WGS) entry which is preliminary data.</text>
</comment>
<dbReference type="SUPFAM" id="SSF56327">
    <property type="entry name" value="LDH C-terminal domain-like"/>
    <property type="match status" value="1"/>
</dbReference>
<keyword evidence="4" id="KW-0378">Hydrolase</keyword>
<evidence type="ECO:0000256" key="2">
    <source>
        <dbReference type="ARBA" id="ARBA00010141"/>
    </source>
</evidence>
<name>A0ABD0YG46_9HEMI</name>
<organism evidence="9 10">
    <name type="scientific">Ranatra chinensis</name>
    <dbReference type="NCBI Taxonomy" id="642074"/>
    <lineage>
        <taxon>Eukaryota</taxon>
        <taxon>Metazoa</taxon>
        <taxon>Ecdysozoa</taxon>
        <taxon>Arthropoda</taxon>
        <taxon>Hexapoda</taxon>
        <taxon>Insecta</taxon>
        <taxon>Pterygota</taxon>
        <taxon>Neoptera</taxon>
        <taxon>Paraneoptera</taxon>
        <taxon>Hemiptera</taxon>
        <taxon>Heteroptera</taxon>
        <taxon>Panheteroptera</taxon>
        <taxon>Nepomorpha</taxon>
        <taxon>Nepidae</taxon>
        <taxon>Ranatrinae</taxon>
        <taxon>Ranatra</taxon>
    </lineage>
</organism>
<evidence type="ECO:0000256" key="5">
    <source>
        <dbReference type="ARBA" id="ARBA00023027"/>
    </source>
</evidence>
<evidence type="ECO:0000256" key="1">
    <source>
        <dbReference type="ARBA" id="ARBA00001911"/>
    </source>
</evidence>
<protein>
    <recommendedName>
        <fullName evidence="8">Glycosyl hydrolase family 4 C-terminal domain-containing protein</fullName>
    </recommendedName>
</protein>
<dbReference type="InterPro" id="IPR022616">
    <property type="entry name" value="Glyco_hydro_4_C"/>
</dbReference>
<evidence type="ECO:0000259" key="8">
    <source>
        <dbReference type="Pfam" id="PF11975"/>
    </source>
</evidence>
<dbReference type="Pfam" id="PF11975">
    <property type="entry name" value="Glyco_hydro_4C"/>
    <property type="match status" value="1"/>
</dbReference>
<keyword evidence="5" id="KW-0520">NAD</keyword>
<sequence length="397" mass="44982">MAKATEIILREQAPDVEFYYTDTDKKQVYEGADFVFIQIREGGLKMREMDEKIPLRNGCVGQETCGAGGVSYGLRSIGSLIEIVRDVRKYAPDAWIINYTNPAAIVSIALNREFPDDKKIFNLCDMPYGIMEAFANLLGKNALDFVPEYFGLNHYGWFTGLYDTCGNDLMNEALLAMKPGSPETEKLNIEKSAEKSWGETYRHLVTMCNDMPGSIPSTYFQYYLYPDMMVKLSDPEYTRANEVMDHREKIEFGHAKKIIEQNSAEGVNVVADLHGRYIINVVNSLANNLGKIYIVIVPNNGTISCLPDDAMVEVDCYVDKRGPRPFNVKQASLFQKALLQNQYAMEMLVVDAWYEGSRQKLAEALTLNRTVVNLPVAQKIADEIIEANMKWLPQFFK</sequence>
<dbReference type="Pfam" id="PF02056">
    <property type="entry name" value="Glyco_hydro_4"/>
    <property type="match status" value="1"/>
</dbReference>
<evidence type="ECO:0000256" key="7">
    <source>
        <dbReference type="ARBA" id="ARBA00023295"/>
    </source>
</evidence>
<evidence type="ECO:0000256" key="4">
    <source>
        <dbReference type="ARBA" id="ARBA00022801"/>
    </source>
</evidence>
<keyword evidence="7" id="KW-0326">Glycosidase</keyword>
<dbReference type="Proteomes" id="UP001558652">
    <property type="component" value="Unassembled WGS sequence"/>
</dbReference>
<comment type="similarity">
    <text evidence="2">Belongs to the glycosyl hydrolase 4 family.</text>
</comment>
<dbReference type="InterPro" id="IPR036291">
    <property type="entry name" value="NAD(P)-bd_dom_sf"/>
</dbReference>
<evidence type="ECO:0000313" key="10">
    <source>
        <dbReference type="Proteomes" id="UP001558652"/>
    </source>
</evidence>
<gene>
    <name evidence="9" type="ORF">AAG570_014170</name>
</gene>